<dbReference type="SUPFAM" id="SSF51161">
    <property type="entry name" value="Trimeric LpxA-like enzymes"/>
    <property type="match status" value="1"/>
</dbReference>
<sequence>MHAADLPLVIFGTGGLARELWGWMKTARDGRPRARMAAFVVDDAALDSYDGIPVMSREQARRLQRVEYLIAVANPMERKRLSAELDALGWQAGTYTHESALLGVNLTIGKGTMIFPRCSISSDATLGEHVLVNGGTAIGHDCVIASYCSLLGGASINGSVTLGEGVLVGAGAIIHPGKKIGSGATVGMGSVVLRHVAAGQTVFGNPAKPLH</sequence>
<dbReference type="Gene3D" id="3.40.50.20">
    <property type="match status" value="1"/>
</dbReference>
<dbReference type="InterPro" id="IPR050179">
    <property type="entry name" value="Trans_hexapeptide_repeat"/>
</dbReference>
<dbReference type="InterPro" id="IPR020019">
    <property type="entry name" value="AcTrfase_PglD-like"/>
</dbReference>
<dbReference type="NCBIfam" id="TIGR03570">
    <property type="entry name" value="NeuD_NnaD"/>
    <property type="match status" value="1"/>
</dbReference>
<name>A0ABW8JA32_9GAMM</name>
<dbReference type="Gene3D" id="2.160.10.10">
    <property type="entry name" value="Hexapeptide repeat proteins"/>
    <property type="match status" value="1"/>
</dbReference>
<organism evidence="2 3">
    <name type="scientific">Rhodanobacter hydrolyticus</name>
    <dbReference type="NCBI Taxonomy" id="2250595"/>
    <lineage>
        <taxon>Bacteria</taxon>
        <taxon>Pseudomonadati</taxon>
        <taxon>Pseudomonadota</taxon>
        <taxon>Gammaproteobacteria</taxon>
        <taxon>Lysobacterales</taxon>
        <taxon>Rhodanobacteraceae</taxon>
        <taxon>Rhodanobacter</taxon>
    </lineage>
</organism>
<evidence type="ECO:0000256" key="1">
    <source>
        <dbReference type="ARBA" id="ARBA00007274"/>
    </source>
</evidence>
<comment type="similarity">
    <text evidence="1">Belongs to the transferase hexapeptide repeat family.</text>
</comment>
<protein>
    <submittedName>
        <fullName evidence="2">NeuD/PglB/VioB family sugar acetyltransferase</fullName>
    </submittedName>
</protein>
<keyword evidence="3" id="KW-1185">Reference proteome</keyword>
<dbReference type="Proteomes" id="UP001620339">
    <property type="component" value="Unassembled WGS sequence"/>
</dbReference>
<dbReference type="CDD" id="cd03360">
    <property type="entry name" value="LbH_AT_putative"/>
    <property type="match status" value="1"/>
</dbReference>
<gene>
    <name evidence="2" type="ORF">ISP25_15965</name>
</gene>
<accession>A0ABW8JA32</accession>
<comment type="caution">
    <text evidence="2">The sequence shown here is derived from an EMBL/GenBank/DDBJ whole genome shotgun (WGS) entry which is preliminary data.</text>
</comment>
<evidence type="ECO:0000313" key="3">
    <source>
        <dbReference type="Proteomes" id="UP001620339"/>
    </source>
</evidence>
<dbReference type="PANTHER" id="PTHR43300:SF7">
    <property type="entry name" value="UDP-N-ACETYLBACILLOSAMINE N-ACETYLTRANSFERASE"/>
    <property type="match status" value="1"/>
</dbReference>
<evidence type="ECO:0000313" key="2">
    <source>
        <dbReference type="EMBL" id="MFK2878568.1"/>
    </source>
</evidence>
<reference evidence="2 3" key="1">
    <citation type="submission" date="2020-10" db="EMBL/GenBank/DDBJ databases">
        <title>Phylogeny of dyella-like bacteria.</title>
        <authorList>
            <person name="Fu J."/>
        </authorList>
    </citation>
    <scope>NUCLEOTIDE SEQUENCE [LARGE SCALE GENOMIC DNA]</scope>
    <source>
        <strain evidence="2 3">KACC 19113</strain>
    </source>
</reference>
<dbReference type="EMBL" id="JADIKK010000008">
    <property type="protein sequence ID" value="MFK2878568.1"/>
    <property type="molecule type" value="Genomic_DNA"/>
</dbReference>
<dbReference type="InterPro" id="IPR011004">
    <property type="entry name" value="Trimer_LpxA-like_sf"/>
</dbReference>
<proteinExistence type="inferred from homology"/>
<dbReference type="PANTHER" id="PTHR43300">
    <property type="entry name" value="ACETYLTRANSFERASE"/>
    <property type="match status" value="1"/>
</dbReference>
<dbReference type="RefSeq" id="WP_404615312.1">
    <property type="nucleotide sequence ID" value="NZ_JADIKK010000008.1"/>
</dbReference>